<keyword evidence="2" id="KW-1185">Reference proteome</keyword>
<protein>
    <submittedName>
        <fullName evidence="1">Uncharacterized protein</fullName>
    </submittedName>
</protein>
<dbReference type="Gene3D" id="3.20.20.80">
    <property type="entry name" value="Glycosidases"/>
    <property type="match status" value="2"/>
</dbReference>
<proteinExistence type="predicted"/>
<dbReference type="RefSeq" id="WP_173128087.1">
    <property type="nucleotide sequence ID" value="NZ_JABRWJ010000007.1"/>
</dbReference>
<sequence length="534" mass="58638">MDRRNFSRLAASACAAPLATLVGCGGGADTTADTGPQRQALGSTTGTGRPTVVKWHATPNPTGLRIGFWETFGRRDVTLASMGRRPSARVGFDNWSAIETAPGVYDWRDNEHAADTHRYGESVLTAVNISFAIPRFYQDDASGNVDIENPATRAAALKFLRAYVRRLLKRHGALALTIDYEIVSNFKLYRPDPQRDHRARAWGRWYVEAAAAARDEAAQLGLPPGQLTLQPIVNGDPLDPANPMSGGAAMNPWLVDVMAVSDVLALDTYHRDASRPVDPTYTLRIIDYWRREFAAGKPVVVAEHGFSSIVSDGGDDAHLGDPDKFHGTRADQLAYYDRLFTMLLEANQPAGMLRNQLRGLHLWSITDNLVSDKPHSRYYGLHEKDGAPKPAAAAIQRAIRLIEGDQLNDGDPLHRPYHRSQSDPANLADSLRLGTQPVNLVFTEGDHFEFLRYRDQGAPAHARSARLKVALAQPGSLLVCVNGHWLHEPKADPVHLSAHYKFGAADGGNVIDVHATAEVFPARHQVLSLRIAYD</sequence>
<dbReference type="EMBL" id="JABRWJ010000007">
    <property type="protein sequence ID" value="NRF70028.1"/>
    <property type="molecule type" value="Genomic_DNA"/>
</dbReference>
<dbReference type="SUPFAM" id="SSF51445">
    <property type="entry name" value="(Trans)glycosidases"/>
    <property type="match status" value="1"/>
</dbReference>
<accession>A0ABX2EN32</accession>
<dbReference type="Proteomes" id="UP000737171">
    <property type="component" value="Unassembled WGS sequence"/>
</dbReference>
<comment type="caution">
    <text evidence="1">The sequence shown here is derived from an EMBL/GenBank/DDBJ whole genome shotgun (WGS) entry which is preliminary data.</text>
</comment>
<evidence type="ECO:0000313" key="1">
    <source>
        <dbReference type="EMBL" id="NRF70028.1"/>
    </source>
</evidence>
<gene>
    <name evidence="1" type="ORF">HLB44_23775</name>
</gene>
<name>A0ABX2EN32_9BURK</name>
<reference evidence="1 2" key="1">
    <citation type="submission" date="2020-05" db="EMBL/GenBank/DDBJ databases">
        <title>Aquincola sp. isolate from soil.</title>
        <authorList>
            <person name="Han J."/>
            <person name="Kim D.-U."/>
        </authorList>
    </citation>
    <scope>NUCLEOTIDE SEQUENCE [LARGE SCALE GENOMIC DNA]</scope>
    <source>
        <strain evidence="1 2">S2</strain>
    </source>
</reference>
<evidence type="ECO:0000313" key="2">
    <source>
        <dbReference type="Proteomes" id="UP000737171"/>
    </source>
</evidence>
<dbReference type="InterPro" id="IPR017853">
    <property type="entry name" value="GH"/>
</dbReference>
<organism evidence="1 2">
    <name type="scientific">Pseudaquabacterium terrae</name>
    <dbReference type="NCBI Taxonomy" id="2732868"/>
    <lineage>
        <taxon>Bacteria</taxon>
        <taxon>Pseudomonadati</taxon>
        <taxon>Pseudomonadota</taxon>
        <taxon>Betaproteobacteria</taxon>
        <taxon>Burkholderiales</taxon>
        <taxon>Sphaerotilaceae</taxon>
        <taxon>Pseudaquabacterium</taxon>
    </lineage>
</organism>
<dbReference type="PROSITE" id="PS51257">
    <property type="entry name" value="PROKAR_LIPOPROTEIN"/>
    <property type="match status" value="1"/>
</dbReference>